<dbReference type="Pfam" id="PF00723">
    <property type="entry name" value="Glyco_hydro_15"/>
    <property type="match status" value="1"/>
</dbReference>
<protein>
    <recommendedName>
        <fullName evidence="2">GH15-like domain-containing protein</fullName>
    </recommendedName>
</protein>
<comment type="similarity">
    <text evidence="1">Belongs to the glycosyl hydrolase 15 family.</text>
</comment>
<accession>A0A7G9YXR3</accession>
<organism evidence="3">
    <name type="scientific">Candidatus Methanophagaceae archaeon ANME-1 ERB6</name>
    <dbReference type="NCBI Taxonomy" id="2759912"/>
    <lineage>
        <taxon>Archaea</taxon>
        <taxon>Methanobacteriati</taxon>
        <taxon>Methanobacteriota</taxon>
        <taxon>Stenosarchaea group</taxon>
        <taxon>Methanomicrobia</taxon>
        <taxon>Candidatus Methanophagales</taxon>
        <taxon>Candidatus Methanophagaceae</taxon>
    </lineage>
</organism>
<evidence type="ECO:0000313" key="3">
    <source>
        <dbReference type="EMBL" id="QNO52797.1"/>
    </source>
</evidence>
<name>A0A7G9YXR3_9EURY</name>
<gene>
    <name evidence="3" type="ORF">HGGDFBBL_00029</name>
</gene>
<evidence type="ECO:0000259" key="2">
    <source>
        <dbReference type="Pfam" id="PF00723"/>
    </source>
</evidence>
<dbReference type="PANTHER" id="PTHR31616">
    <property type="entry name" value="TREHALASE"/>
    <property type="match status" value="1"/>
</dbReference>
<evidence type="ECO:0000256" key="1">
    <source>
        <dbReference type="ARBA" id="ARBA00006188"/>
    </source>
</evidence>
<dbReference type="InterPro" id="IPR011613">
    <property type="entry name" value="GH15-like"/>
</dbReference>
<sequence>MIKKEDLIESTKRVIKDAAVENGAIVAANTDKKYYPRDASPYRCVWIRDASFTCVAADMLGIEIQKDFFQWCLERAEGFDRDGVFYQKYHTNGAKAGDQFQPDQTGTLLWAVWHHYAYQQRTEDAVEFKDLIEKAADGICKRWDRNHFVAPTYDLWEERSTFPDLEDNHIYSLAACAGGLRCADALMMERKNKSKTKKWMRCAKEMKETINKGYDASYKYFLRSFGKINDYGVDASLLGLVYPFEICNADDQRIVNTVNAMEKKIVKNGGVHRYEKDVYDGWMREGKLRRKGAGAWPLLNFWMAIYYARRGEKKKAERYYEWVLNRLNSPYIPEQIFENELQKSVCPLVWAHAMFAINTNFL</sequence>
<feature type="domain" description="GH15-like" evidence="2">
    <location>
        <begin position="78"/>
        <end position="309"/>
    </location>
</feature>
<dbReference type="PANTHER" id="PTHR31616:SF0">
    <property type="entry name" value="GLUCAN 1,4-ALPHA-GLUCOSIDASE"/>
    <property type="match status" value="1"/>
</dbReference>
<dbReference type="GO" id="GO:0005975">
    <property type="term" value="P:carbohydrate metabolic process"/>
    <property type="evidence" value="ECO:0007669"/>
    <property type="project" value="InterPro"/>
</dbReference>
<dbReference type="InterPro" id="IPR012341">
    <property type="entry name" value="6hp_glycosidase-like_sf"/>
</dbReference>
<dbReference type="GO" id="GO:0004553">
    <property type="term" value="F:hydrolase activity, hydrolyzing O-glycosyl compounds"/>
    <property type="evidence" value="ECO:0007669"/>
    <property type="project" value="TreeGrafter"/>
</dbReference>
<dbReference type="EMBL" id="MT631521">
    <property type="protein sequence ID" value="QNO52797.1"/>
    <property type="molecule type" value="Genomic_DNA"/>
</dbReference>
<dbReference type="SUPFAM" id="SSF48208">
    <property type="entry name" value="Six-hairpin glycosidases"/>
    <property type="match status" value="1"/>
</dbReference>
<dbReference type="AlphaFoldDB" id="A0A7G9YXR3"/>
<proteinExistence type="inferred from homology"/>
<dbReference type="InterPro" id="IPR008928">
    <property type="entry name" value="6-hairpin_glycosidase_sf"/>
</dbReference>
<reference evidence="3" key="1">
    <citation type="submission" date="2020-06" db="EMBL/GenBank/DDBJ databases">
        <title>Unique genomic features of the anaerobic methanotrophic archaea.</title>
        <authorList>
            <person name="Chadwick G.L."/>
            <person name="Skennerton C.T."/>
            <person name="Laso-Perez R."/>
            <person name="Leu A.O."/>
            <person name="Speth D.R."/>
            <person name="Yu H."/>
            <person name="Morgan-Lang C."/>
            <person name="Hatzenpichler R."/>
            <person name="Goudeau D."/>
            <person name="Malmstrom R."/>
            <person name="Brazelton W.J."/>
            <person name="Woyke T."/>
            <person name="Hallam S.J."/>
            <person name="Tyson G.W."/>
            <person name="Wegener G."/>
            <person name="Boetius A."/>
            <person name="Orphan V."/>
        </authorList>
    </citation>
    <scope>NUCLEOTIDE SEQUENCE</scope>
</reference>
<dbReference type="Gene3D" id="1.50.10.10">
    <property type="match status" value="1"/>
</dbReference>